<sequence length="148" mass="15603">MADLRQAISAFLRKTARDEDGSAIVEFVFAATVLLIPMVYLILAASHLQAGSYAVVGAADQAAKVFAISDTPVQAQLNARETVSRAMSNFGYTDATTTISCDAECLSPGSVATITVELDVPLPFVSEMFEASVFSVDAAASQRVDQFG</sequence>
<accession>A0A6H0SP71</accession>
<reference evidence="2 3" key="1">
    <citation type="submission" date="2018-09" db="EMBL/GenBank/DDBJ databases">
        <title>Glutamicibacter mishrai S5-52T (LMG 29155T = KCTC 39846T).</title>
        <authorList>
            <person name="Das S.K."/>
        </authorList>
    </citation>
    <scope>NUCLEOTIDE SEQUENCE [LARGE SCALE GENOMIC DNA]</scope>
    <source>
        <strain evidence="2 3">S5-52</strain>
    </source>
</reference>
<dbReference type="Proteomes" id="UP000502331">
    <property type="component" value="Chromosome"/>
</dbReference>
<keyword evidence="3" id="KW-1185">Reference proteome</keyword>
<proteinExistence type="predicted"/>
<dbReference type="RefSeq" id="WP_172512574.1">
    <property type="nucleotide sequence ID" value="NZ_CP032549.1"/>
</dbReference>
<dbReference type="AlphaFoldDB" id="A0A6H0SP71"/>
<name>A0A6H0SP71_9MICC</name>
<evidence type="ECO:0008006" key="4">
    <source>
        <dbReference type="Google" id="ProtNLM"/>
    </source>
</evidence>
<keyword evidence="1" id="KW-0812">Transmembrane</keyword>
<organism evidence="2 3">
    <name type="scientific">Glutamicibacter mishrai</name>
    <dbReference type="NCBI Taxonomy" id="1775880"/>
    <lineage>
        <taxon>Bacteria</taxon>
        <taxon>Bacillati</taxon>
        <taxon>Actinomycetota</taxon>
        <taxon>Actinomycetes</taxon>
        <taxon>Micrococcales</taxon>
        <taxon>Micrococcaceae</taxon>
        <taxon>Glutamicibacter</taxon>
    </lineage>
</organism>
<keyword evidence="1" id="KW-0472">Membrane</keyword>
<feature type="transmembrane region" description="Helical" evidence="1">
    <location>
        <begin position="21"/>
        <end position="43"/>
    </location>
</feature>
<protein>
    <recommendedName>
        <fullName evidence="4">Pilus assembly protein</fullName>
    </recommendedName>
</protein>
<keyword evidence="1" id="KW-1133">Transmembrane helix</keyword>
<evidence type="ECO:0000313" key="3">
    <source>
        <dbReference type="Proteomes" id="UP000502331"/>
    </source>
</evidence>
<evidence type="ECO:0000256" key="1">
    <source>
        <dbReference type="SAM" id="Phobius"/>
    </source>
</evidence>
<gene>
    <name evidence="2" type="ORF">D3791_14135</name>
</gene>
<evidence type="ECO:0000313" key="2">
    <source>
        <dbReference type="EMBL" id="QIV88145.1"/>
    </source>
</evidence>
<dbReference type="EMBL" id="CP032549">
    <property type="protein sequence ID" value="QIV88145.1"/>
    <property type="molecule type" value="Genomic_DNA"/>
</dbReference>